<evidence type="ECO:0000313" key="8">
    <source>
        <dbReference type="EMBL" id="RHL43823.1"/>
    </source>
</evidence>
<dbReference type="Proteomes" id="UP000285897">
    <property type="component" value="Unassembled WGS sequence"/>
</dbReference>
<proteinExistence type="predicted"/>
<evidence type="ECO:0000313" key="12">
    <source>
        <dbReference type="Proteomes" id="UP000284024"/>
    </source>
</evidence>
<dbReference type="AlphaFoldDB" id="A0A174I0H3"/>
<dbReference type="EMBL" id="QRJH01000015">
    <property type="protein sequence ID" value="RHH14773.1"/>
    <property type="molecule type" value="Genomic_DNA"/>
</dbReference>
<evidence type="ECO:0000313" key="2">
    <source>
        <dbReference type="EMBL" id="CUO78565.1"/>
    </source>
</evidence>
<dbReference type="EMBL" id="CYZD01000026">
    <property type="protein sequence ID" value="CUO78565.1"/>
    <property type="molecule type" value="Genomic_DNA"/>
</dbReference>
<accession>A0A174I0H3</accession>
<organism evidence="2 9">
    <name type="scientific">Blautia obeum</name>
    <dbReference type="NCBI Taxonomy" id="40520"/>
    <lineage>
        <taxon>Bacteria</taxon>
        <taxon>Bacillati</taxon>
        <taxon>Bacillota</taxon>
        <taxon>Clostridia</taxon>
        <taxon>Lachnospirales</taxon>
        <taxon>Lachnospiraceae</taxon>
        <taxon>Blautia</taxon>
    </lineage>
</organism>
<dbReference type="Pfam" id="PF01965">
    <property type="entry name" value="DJ-1_PfpI"/>
    <property type="match status" value="1"/>
</dbReference>
<dbReference type="Proteomes" id="UP000284220">
    <property type="component" value="Unassembled WGS sequence"/>
</dbReference>
<dbReference type="InterPro" id="IPR029062">
    <property type="entry name" value="Class_I_gatase-like"/>
</dbReference>
<dbReference type="EMBL" id="QROS01000015">
    <property type="protein sequence ID" value="RHL43823.1"/>
    <property type="molecule type" value="Genomic_DNA"/>
</dbReference>
<evidence type="ECO:0000313" key="6">
    <source>
        <dbReference type="EMBL" id="RHG13799.1"/>
    </source>
</evidence>
<feature type="domain" description="DJ-1/PfpI" evidence="1">
    <location>
        <begin position="3"/>
        <end position="166"/>
    </location>
</feature>
<evidence type="ECO:0000313" key="10">
    <source>
        <dbReference type="Proteomes" id="UP000265808"/>
    </source>
</evidence>
<protein>
    <submittedName>
        <fullName evidence="3">Peptidase</fullName>
    </submittedName>
</protein>
<gene>
    <name evidence="8" type="ORF">DW021_15190</name>
    <name evidence="7" type="ORF">DW222_17400</name>
    <name evidence="6" type="ORF">DW272_16275</name>
    <name evidence="5" type="ORF">DW859_15845</name>
    <name evidence="4" type="ORF">DWX77_13900</name>
    <name evidence="3" type="ORF">DWZ12_13515</name>
    <name evidence="2" type="ORF">ERS852394_03023</name>
</gene>
<dbReference type="EMBL" id="QSHL01000017">
    <property type="protein sequence ID" value="RHC02716.1"/>
    <property type="molecule type" value="Genomic_DNA"/>
</dbReference>
<dbReference type="Gene3D" id="3.40.50.880">
    <property type="match status" value="1"/>
</dbReference>
<dbReference type="PANTHER" id="PTHR43130:SF15">
    <property type="entry name" value="THIJ_PFPI FAMILY PROTEIN (AFU_ORTHOLOGUE AFUA_5G14240)"/>
    <property type="match status" value="1"/>
</dbReference>
<dbReference type="EMBL" id="QRVV01000060">
    <property type="protein sequence ID" value="RGS70054.1"/>
    <property type="molecule type" value="Genomic_DNA"/>
</dbReference>
<evidence type="ECO:0000313" key="5">
    <source>
        <dbReference type="EMBL" id="RHC02716.1"/>
    </source>
</evidence>
<evidence type="ECO:0000259" key="1">
    <source>
        <dbReference type="Pfam" id="PF01965"/>
    </source>
</evidence>
<dbReference type="Proteomes" id="UP000284242">
    <property type="component" value="Unassembled WGS sequence"/>
</dbReference>
<evidence type="ECO:0000313" key="7">
    <source>
        <dbReference type="EMBL" id="RHH14773.1"/>
    </source>
</evidence>
<dbReference type="SUPFAM" id="SSF52317">
    <property type="entry name" value="Class I glutamine amidotransferase-like"/>
    <property type="match status" value="1"/>
</dbReference>
<evidence type="ECO:0000313" key="9">
    <source>
        <dbReference type="Proteomes" id="UP000095409"/>
    </source>
</evidence>
<dbReference type="PANTHER" id="PTHR43130">
    <property type="entry name" value="ARAC-FAMILY TRANSCRIPTIONAL REGULATOR"/>
    <property type="match status" value="1"/>
</dbReference>
<dbReference type="Proteomes" id="UP000095409">
    <property type="component" value="Unassembled WGS sequence"/>
</dbReference>
<evidence type="ECO:0000313" key="13">
    <source>
        <dbReference type="Proteomes" id="UP000284220"/>
    </source>
</evidence>
<dbReference type="InterPro" id="IPR002818">
    <property type="entry name" value="DJ-1/PfpI"/>
</dbReference>
<dbReference type="EMBL" id="QRSS01000019">
    <property type="protein sequence ID" value="RGQ03187.1"/>
    <property type="molecule type" value="Genomic_DNA"/>
</dbReference>
<dbReference type="Proteomes" id="UP000284024">
    <property type="component" value="Unassembled WGS sequence"/>
</dbReference>
<dbReference type="EMBL" id="QRHZ01000015">
    <property type="protein sequence ID" value="RHG13799.1"/>
    <property type="molecule type" value="Genomic_DNA"/>
</dbReference>
<dbReference type="InterPro" id="IPR052158">
    <property type="entry name" value="INH-QAR"/>
</dbReference>
<evidence type="ECO:0000313" key="15">
    <source>
        <dbReference type="Proteomes" id="UP000285897"/>
    </source>
</evidence>
<sequence>MVVNVFLFDDFEVMDAFGPVEILGRVPEHFYVRFISLRGGLITGKQEIKIWTEPLNPVEIEDIFLIPGGTGVKSFLHMEGENGQQLLKQAVEEASFCMMVQNASALLARTGLLFHRQVADYAYDENWKRMFTVGIDYIDGEKWISDGKYYSCSTTVAAMDMTLALISDNLDVSVAEKIAEEIGYSWDSSF</sequence>
<name>A0A174I0H3_9FIRM</name>
<evidence type="ECO:0000313" key="4">
    <source>
        <dbReference type="EMBL" id="RGS70054.1"/>
    </source>
</evidence>
<reference evidence="10 11" key="2">
    <citation type="submission" date="2018-08" db="EMBL/GenBank/DDBJ databases">
        <title>A genome reference for cultivated species of the human gut microbiota.</title>
        <authorList>
            <person name="Zou Y."/>
            <person name="Xue W."/>
            <person name="Luo G."/>
        </authorList>
    </citation>
    <scope>NUCLEOTIDE SEQUENCE [LARGE SCALE GENOMIC DNA]</scope>
    <source>
        <strain evidence="4 14">AF21-24</strain>
        <strain evidence="3 11">AF29-2BH</strain>
        <strain evidence="8 15">AF37-6AC</strain>
        <strain evidence="7 12">AM18-2AC</strain>
        <strain evidence="6 13">AM22-9LB</strain>
        <strain evidence="5 10">AM37-4AC</strain>
    </source>
</reference>
<dbReference type="RefSeq" id="WP_055066659.1">
    <property type="nucleotide sequence ID" value="NZ_CAXSOH010000014.1"/>
</dbReference>
<dbReference type="Proteomes" id="UP000265808">
    <property type="component" value="Unassembled WGS sequence"/>
</dbReference>
<reference evidence="2 9" key="1">
    <citation type="submission" date="2015-09" db="EMBL/GenBank/DDBJ databases">
        <authorList>
            <consortium name="Pathogen Informatics"/>
        </authorList>
    </citation>
    <scope>NUCLEOTIDE SEQUENCE [LARGE SCALE GENOMIC DNA]</scope>
    <source>
        <strain evidence="2 9">2789STDY5608837</strain>
    </source>
</reference>
<dbReference type="Proteomes" id="UP000283585">
    <property type="component" value="Unassembled WGS sequence"/>
</dbReference>
<evidence type="ECO:0000313" key="14">
    <source>
        <dbReference type="Proteomes" id="UP000284242"/>
    </source>
</evidence>
<evidence type="ECO:0000313" key="11">
    <source>
        <dbReference type="Proteomes" id="UP000283585"/>
    </source>
</evidence>
<evidence type="ECO:0000313" key="3">
    <source>
        <dbReference type="EMBL" id="RGQ03187.1"/>
    </source>
</evidence>